<sequence>MMFVNRFVGTAIGRVVFAALLLVGVGRAWSNTAEGGEPKPAEMAPLATQAQINDLAAAGQAMVAVGERGIILRSDDGVEWTQVQSPVDSMLNAVYFVDDDRGWAVGHDASILGTTDGGISWTVQAYGPRGSDPFMDVFFADQRKGYAIGAYGLFRITADGGKTWADLADPALSERAAHMNAMLRLGDGSFALVGEAGLVATSPDAHAWTVLAEPYEGSLYAAVAVGAHGLLAVGMRGNAFEVADLRDPQWQVVETGTDKSLFGLAQLNETRFVAAAGSGAALVVLESVRDPVSLPVPVEAGGQEPPKRDPVPLPAPVEPGLEQSTVFTALLFWKGQLYAATDRGIHRIAVPGGR</sequence>
<dbReference type="Pfam" id="PF14870">
    <property type="entry name" value="PSII_BNR"/>
    <property type="match status" value="1"/>
</dbReference>
<dbReference type="Gene3D" id="2.130.10.10">
    <property type="entry name" value="YVTN repeat-like/Quinoprotein amine dehydrogenase"/>
    <property type="match status" value="1"/>
</dbReference>
<dbReference type="PANTHER" id="PTHR47199:SF2">
    <property type="entry name" value="PHOTOSYSTEM II STABILITY_ASSEMBLY FACTOR HCF136, CHLOROPLASTIC"/>
    <property type="match status" value="1"/>
</dbReference>
<evidence type="ECO:0000256" key="2">
    <source>
        <dbReference type="ARBA" id="ARBA00023276"/>
    </source>
</evidence>
<dbReference type="PANTHER" id="PTHR47199">
    <property type="entry name" value="PHOTOSYSTEM II STABILITY/ASSEMBLY FACTOR HCF136, CHLOROPLASTIC"/>
    <property type="match status" value="1"/>
</dbReference>
<accession>A0ABU2WEA4</accession>
<keyword evidence="5" id="KW-1185">Reference proteome</keyword>
<organism evidence="4 5">
    <name type="scientific">Banduia mediterranea</name>
    <dbReference type="NCBI Taxonomy" id="3075609"/>
    <lineage>
        <taxon>Bacteria</taxon>
        <taxon>Pseudomonadati</taxon>
        <taxon>Pseudomonadota</taxon>
        <taxon>Gammaproteobacteria</taxon>
        <taxon>Nevskiales</taxon>
        <taxon>Algiphilaceae</taxon>
        <taxon>Banduia</taxon>
    </lineage>
</organism>
<proteinExistence type="predicted"/>
<name>A0ABU2WEA4_9GAMM</name>
<feature type="domain" description="Photosynthesis system II assembly factor Ycf48/Hcf136-like" evidence="3">
    <location>
        <begin position="78"/>
        <end position="263"/>
    </location>
</feature>
<keyword evidence="2" id="KW-0604">Photosystem II</keyword>
<comment type="caution">
    <text evidence="4">The sequence shown here is derived from an EMBL/GenBank/DDBJ whole genome shotgun (WGS) entry which is preliminary data.</text>
</comment>
<dbReference type="InterPro" id="IPR015943">
    <property type="entry name" value="WD40/YVTN_repeat-like_dom_sf"/>
</dbReference>
<evidence type="ECO:0000313" key="5">
    <source>
        <dbReference type="Proteomes" id="UP001254608"/>
    </source>
</evidence>
<dbReference type="EMBL" id="JAVRIC010000002">
    <property type="protein sequence ID" value="MDT0496206.1"/>
    <property type="molecule type" value="Genomic_DNA"/>
</dbReference>
<gene>
    <name evidence="4" type="ORF">RM530_02340</name>
</gene>
<evidence type="ECO:0000313" key="4">
    <source>
        <dbReference type="EMBL" id="MDT0496206.1"/>
    </source>
</evidence>
<evidence type="ECO:0000256" key="1">
    <source>
        <dbReference type="ARBA" id="ARBA00022531"/>
    </source>
</evidence>
<protein>
    <submittedName>
        <fullName evidence="4">YCF48-related protein</fullName>
    </submittedName>
</protein>
<dbReference type="InterPro" id="IPR028203">
    <property type="entry name" value="PSII_CF48-like_dom"/>
</dbReference>
<evidence type="ECO:0000259" key="3">
    <source>
        <dbReference type="Pfam" id="PF14870"/>
    </source>
</evidence>
<dbReference type="RefSeq" id="WP_311363595.1">
    <property type="nucleotide sequence ID" value="NZ_JAVRIC010000002.1"/>
</dbReference>
<dbReference type="SUPFAM" id="SSF110296">
    <property type="entry name" value="Oligoxyloglucan reducing end-specific cellobiohydrolase"/>
    <property type="match status" value="1"/>
</dbReference>
<keyword evidence="1" id="KW-0602">Photosynthesis</keyword>
<reference evidence="4 5" key="1">
    <citation type="submission" date="2023-09" db="EMBL/GenBank/DDBJ databases">
        <authorList>
            <person name="Rey-Velasco X."/>
        </authorList>
    </citation>
    <scope>NUCLEOTIDE SEQUENCE [LARGE SCALE GENOMIC DNA]</scope>
    <source>
        <strain evidence="4 5">W345</strain>
    </source>
</reference>
<dbReference type="Proteomes" id="UP001254608">
    <property type="component" value="Unassembled WGS sequence"/>
</dbReference>